<dbReference type="Gene3D" id="1.10.287.130">
    <property type="match status" value="1"/>
</dbReference>
<dbReference type="InterPro" id="IPR036097">
    <property type="entry name" value="HisK_dim/P_sf"/>
</dbReference>
<protein>
    <recommendedName>
        <fullName evidence="2">histidine kinase</fullName>
        <ecNumber evidence="2">2.7.13.3</ecNumber>
    </recommendedName>
</protein>
<organism evidence="6 7">
    <name type="scientific">Chitinophaga japonensis</name>
    <name type="common">Flexibacter japonensis</name>
    <dbReference type="NCBI Taxonomy" id="104662"/>
    <lineage>
        <taxon>Bacteria</taxon>
        <taxon>Pseudomonadati</taxon>
        <taxon>Bacteroidota</taxon>
        <taxon>Chitinophagia</taxon>
        <taxon>Chitinophagales</taxon>
        <taxon>Chitinophagaceae</taxon>
        <taxon>Chitinophaga</taxon>
    </lineage>
</organism>
<dbReference type="AlphaFoldDB" id="A0A562T059"/>
<keyword evidence="4" id="KW-1133">Transmembrane helix</keyword>
<evidence type="ECO:0000256" key="3">
    <source>
        <dbReference type="ARBA" id="ARBA00022553"/>
    </source>
</evidence>
<dbReference type="SUPFAM" id="SSF50998">
    <property type="entry name" value="Quinoprotein alcohol dehydrogenase-like"/>
    <property type="match status" value="1"/>
</dbReference>
<dbReference type="InterPro" id="IPR013783">
    <property type="entry name" value="Ig-like_fold"/>
</dbReference>
<dbReference type="CDD" id="cd00082">
    <property type="entry name" value="HisKA"/>
    <property type="match status" value="1"/>
</dbReference>
<sequence length="1036" mass="118130">MHFLLRLQKTIIFLLLSLRGMAQPYYFRHYQVEDGLSNNTVICMAQDRDGFMWFGTKEGLNRFDGYHFRSFQLDEDYERSLTKDLINSIFVDRQQVMWVGAQKGLYRYEPEKERFVQFIDTLRNVSNIVMDRRARLWFIADHTLCYYSFLTHTLQRFPQEQYFSANTLCLSEDGDIWIGAADGFLQHYDQATQTFRGYNIFSHSPPVTTCFIEKLIPAGPKSIFIGTSCQGVKQFDITSRTYKDILTYNPDKTTVYVRSMLRYSDTEYWFGTESGVFILDTRSGEVTNLKKKFLDPYSLSDNAIYSLHRDREGNMWVGTFFGGVNYYAHQPLLFSKYYPNYSSNSISGSAVREICQDNDGNIWIGTEDAGLNKLYPASGKIVHFEPGRRPGDISYSNIHGLAVSGNDLWIGTHEHGLDVLDIRTGKVRRHYAAGRGPHDLKSDFIPSLLRTVDGRIFAGTGNGLYEYLPAIDGFKRAPEIPGHAMISCLFEDSSQTIWAGTHSNGVFYFNRRSGASGHLVNDRYNKNSLSTDYINAITGDHAGNLWIATEGGGLCQLSPDRRHITRYTTLHGLPGNYIFKVVEDDDRQLWISTSKGLVNFDPASRRMHVYTKSNGLLSDHFNYNSGFRDADGTLYFGSIRGMVTFRPCDRVHRLLQPPVYITGLQVDNREVSATRDSNLLSTSIVYAGKVTLPYNRSSISLDFAALSYVSPDMTAYTYRMEGIEKTWTTVQPNRKVYYTSLPPGEYTFKVKAAVNGIPGQSARELVIQVLPPFWASPLAYLLYTLLVLLAGYYIVRSYHRRTQKKKEKEAYEAKIEFFTNVAHEIRTPLTLIKGPLENLMEKADDLPGFKADIQMMERNTNRLVGLISHILNFRQIEAKGYSLDFDRVNVKALLQQSCEDFAIPAEKKGLDYQVDLPPASIYAIADEEALERIFSNLLSNAVKYADRQVSVKLYPVMKEDSYFTVEFLNDGPVISPDMREKIFQPFVRLKETARQKGTGIGLTMARSLTELHNGILFIRNTDTVNIFVLQIPLKTE</sequence>
<accession>A0A562T059</accession>
<dbReference type="PRINTS" id="PR00344">
    <property type="entry name" value="BCTRLSENSOR"/>
</dbReference>
<comment type="caution">
    <text evidence="6">The sequence shown here is derived from an EMBL/GenBank/DDBJ whole genome shotgun (WGS) entry which is preliminary data.</text>
</comment>
<dbReference type="InterPro" id="IPR015943">
    <property type="entry name" value="WD40/YVTN_repeat-like_dom_sf"/>
</dbReference>
<dbReference type="InterPro" id="IPR011110">
    <property type="entry name" value="Reg_prop"/>
</dbReference>
<feature type="transmembrane region" description="Helical" evidence="4">
    <location>
        <begin position="773"/>
        <end position="795"/>
    </location>
</feature>
<dbReference type="Pfam" id="PF07495">
    <property type="entry name" value="Y_Y_Y"/>
    <property type="match status" value="1"/>
</dbReference>
<evidence type="ECO:0000313" key="7">
    <source>
        <dbReference type="Proteomes" id="UP000316778"/>
    </source>
</evidence>
<dbReference type="Proteomes" id="UP000316778">
    <property type="component" value="Unassembled WGS sequence"/>
</dbReference>
<reference evidence="6 7" key="1">
    <citation type="journal article" date="2013" name="Stand. Genomic Sci.">
        <title>Genomic Encyclopedia of Type Strains, Phase I: The one thousand microbial genomes (KMG-I) project.</title>
        <authorList>
            <person name="Kyrpides N.C."/>
            <person name="Woyke T."/>
            <person name="Eisen J.A."/>
            <person name="Garrity G."/>
            <person name="Lilburn T.G."/>
            <person name="Beck B.J."/>
            <person name="Whitman W.B."/>
            <person name="Hugenholtz P."/>
            <person name="Klenk H.P."/>
        </authorList>
    </citation>
    <scope>NUCLEOTIDE SEQUENCE [LARGE SCALE GENOMIC DNA]</scope>
    <source>
        <strain evidence="6 7">DSM 13484</strain>
    </source>
</reference>
<dbReference type="SUPFAM" id="SSF47384">
    <property type="entry name" value="Homodimeric domain of signal transducing histidine kinase"/>
    <property type="match status" value="1"/>
</dbReference>
<dbReference type="PANTHER" id="PTHR43547:SF2">
    <property type="entry name" value="HYBRID SIGNAL TRANSDUCTION HISTIDINE KINASE C"/>
    <property type="match status" value="1"/>
</dbReference>
<evidence type="ECO:0000259" key="5">
    <source>
        <dbReference type="PROSITE" id="PS50109"/>
    </source>
</evidence>
<dbReference type="EC" id="2.7.13.3" evidence="2"/>
<name>A0A562T059_CHIJA</name>
<keyword evidence="4" id="KW-0812">Transmembrane</keyword>
<feature type="domain" description="Histidine kinase" evidence="5">
    <location>
        <begin position="820"/>
        <end position="1035"/>
    </location>
</feature>
<dbReference type="GO" id="GO:0000155">
    <property type="term" value="F:phosphorelay sensor kinase activity"/>
    <property type="evidence" value="ECO:0007669"/>
    <property type="project" value="InterPro"/>
</dbReference>
<keyword evidence="4" id="KW-0472">Membrane</keyword>
<gene>
    <name evidence="6" type="ORF">LX66_3647</name>
</gene>
<dbReference type="InterPro" id="IPR005467">
    <property type="entry name" value="His_kinase_dom"/>
</dbReference>
<dbReference type="FunFam" id="1.10.287.130:FF:000045">
    <property type="entry name" value="Two-component system sensor histidine kinase/response regulator"/>
    <property type="match status" value="1"/>
</dbReference>
<dbReference type="InterPro" id="IPR004358">
    <property type="entry name" value="Sig_transdc_His_kin-like_C"/>
</dbReference>
<dbReference type="InterPro" id="IPR036890">
    <property type="entry name" value="HATPase_C_sf"/>
</dbReference>
<dbReference type="FunFam" id="2.60.40.10:FF:000791">
    <property type="entry name" value="Two-component system sensor histidine kinase/response regulator"/>
    <property type="match status" value="1"/>
</dbReference>
<dbReference type="Gene3D" id="3.30.565.10">
    <property type="entry name" value="Histidine kinase-like ATPase, C-terminal domain"/>
    <property type="match status" value="1"/>
</dbReference>
<dbReference type="OrthoDB" id="9809670at2"/>
<dbReference type="InterPro" id="IPR003594">
    <property type="entry name" value="HATPase_dom"/>
</dbReference>
<evidence type="ECO:0000313" key="6">
    <source>
        <dbReference type="EMBL" id="TWI86390.1"/>
    </source>
</evidence>
<comment type="catalytic activity">
    <reaction evidence="1">
        <text>ATP + protein L-histidine = ADP + protein N-phospho-L-histidine.</text>
        <dbReference type="EC" id="2.7.13.3"/>
    </reaction>
</comment>
<dbReference type="Pfam" id="PF00512">
    <property type="entry name" value="HisKA"/>
    <property type="match status" value="1"/>
</dbReference>
<dbReference type="RefSeq" id="WP_145716163.1">
    <property type="nucleotide sequence ID" value="NZ_BAAAFY010000005.1"/>
</dbReference>
<dbReference type="SMART" id="SM00388">
    <property type="entry name" value="HisKA"/>
    <property type="match status" value="1"/>
</dbReference>
<dbReference type="Pfam" id="PF02518">
    <property type="entry name" value="HATPase_c"/>
    <property type="match status" value="1"/>
</dbReference>
<evidence type="ECO:0000256" key="1">
    <source>
        <dbReference type="ARBA" id="ARBA00000085"/>
    </source>
</evidence>
<evidence type="ECO:0000256" key="2">
    <source>
        <dbReference type="ARBA" id="ARBA00012438"/>
    </source>
</evidence>
<dbReference type="Gene3D" id="2.130.10.10">
    <property type="entry name" value="YVTN repeat-like/Quinoprotein amine dehydrogenase"/>
    <property type="match status" value="2"/>
</dbReference>
<dbReference type="SUPFAM" id="SSF55874">
    <property type="entry name" value="ATPase domain of HSP90 chaperone/DNA topoisomerase II/histidine kinase"/>
    <property type="match status" value="1"/>
</dbReference>
<dbReference type="Pfam" id="PF07494">
    <property type="entry name" value="Reg_prop"/>
    <property type="match status" value="5"/>
</dbReference>
<keyword evidence="7" id="KW-1185">Reference proteome</keyword>
<keyword evidence="3" id="KW-0597">Phosphoprotein</keyword>
<dbReference type="PROSITE" id="PS50109">
    <property type="entry name" value="HIS_KIN"/>
    <property type="match status" value="1"/>
</dbReference>
<dbReference type="InterPro" id="IPR011047">
    <property type="entry name" value="Quinoprotein_ADH-like_sf"/>
</dbReference>
<proteinExistence type="predicted"/>
<dbReference type="InterPro" id="IPR011123">
    <property type="entry name" value="Y_Y_Y"/>
</dbReference>
<dbReference type="InterPro" id="IPR003661">
    <property type="entry name" value="HisK_dim/P_dom"/>
</dbReference>
<dbReference type="Gene3D" id="2.60.40.10">
    <property type="entry name" value="Immunoglobulins"/>
    <property type="match status" value="1"/>
</dbReference>
<dbReference type="SMART" id="SM00387">
    <property type="entry name" value="HATPase_c"/>
    <property type="match status" value="1"/>
</dbReference>
<evidence type="ECO:0000256" key="4">
    <source>
        <dbReference type="SAM" id="Phobius"/>
    </source>
</evidence>
<dbReference type="SUPFAM" id="SSF63829">
    <property type="entry name" value="Calcium-dependent phosphotriesterase"/>
    <property type="match status" value="2"/>
</dbReference>
<dbReference type="PANTHER" id="PTHR43547">
    <property type="entry name" value="TWO-COMPONENT HISTIDINE KINASE"/>
    <property type="match status" value="1"/>
</dbReference>
<dbReference type="EMBL" id="VLLG01000004">
    <property type="protein sequence ID" value="TWI86390.1"/>
    <property type="molecule type" value="Genomic_DNA"/>
</dbReference>